<keyword evidence="2" id="KW-1185">Reference proteome</keyword>
<sequence length="97" mass="10942">MLLLLLRRRGLEPPLRNGSGGKPAPNVEREKQKRAVNATCKNPWKQRGLAQAKRNVNAGNQTLKQLGNAKPKQSVNAEQRIPKRRGDASRQRRQRDA</sequence>
<evidence type="ECO:0000313" key="2">
    <source>
        <dbReference type="Proteomes" id="UP000821845"/>
    </source>
</evidence>
<comment type="caution">
    <text evidence="1">The sequence shown here is derived from an EMBL/GenBank/DDBJ whole genome shotgun (WGS) entry which is preliminary data.</text>
</comment>
<organism evidence="1 2">
    <name type="scientific">Hyalomma asiaticum</name>
    <name type="common">Tick</name>
    <dbReference type="NCBI Taxonomy" id="266040"/>
    <lineage>
        <taxon>Eukaryota</taxon>
        <taxon>Metazoa</taxon>
        <taxon>Ecdysozoa</taxon>
        <taxon>Arthropoda</taxon>
        <taxon>Chelicerata</taxon>
        <taxon>Arachnida</taxon>
        <taxon>Acari</taxon>
        <taxon>Parasitiformes</taxon>
        <taxon>Ixodida</taxon>
        <taxon>Ixodoidea</taxon>
        <taxon>Ixodidae</taxon>
        <taxon>Hyalomminae</taxon>
        <taxon>Hyalomma</taxon>
    </lineage>
</organism>
<accession>A0ACB7SEZ0</accession>
<reference evidence="1" key="1">
    <citation type="submission" date="2020-05" db="EMBL/GenBank/DDBJ databases">
        <title>Large-scale comparative analyses of tick genomes elucidate their genetic diversity and vector capacities.</title>
        <authorList>
            <person name="Jia N."/>
            <person name="Wang J."/>
            <person name="Shi W."/>
            <person name="Du L."/>
            <person name="Sun Y."/>
            <person name="Zhan W."/>
            <person name="Jiang J."/>
            <person name="Wang Q."/>
            <person name="Zhang B."/>
            <person name="Ji P."/>
            <person name="Sakyi L.B."/>
            <person name="Cui X."/>
            <person name="Yuan T."/>
            <person name="Jiang B."/>
            <person name="Yang W."/>
            <person name="Lam T.T.-Y."/>
            <person name="Chang Q."/>
            <person name="Ding S."/>
            <person name="Wang X."/>
            <person name="Zhu J."/>
            <person name="Ruan X."/>
            <person name="Zhao L."/>
            <person name="Wei J."/>
            <person name="Que T."/>
            <person name="Du C."/>
            <person name="Cheng J."/>
            <person name="Dai P."/>
            <person name="Han X."/>
            <person name="Huang E."/>
            <person name="Gao Y."/>
            <person name="Liu J."/>
            <person name="Shao H."/>
            <person name="Ye R."/>
            <person name="Li L."/>
            <person name="Wei W."/>
            <person name="Wang X."/>
            <person name="Wang C."/>
            <person name="Yang T."/>
            <person name="Huo Q."/>
            <person name="Li W."/>
            <person name="Guo W."/>
            <person name="Chen H."/>
            <person name="Zhou L."/>
            <person name="Ni X."/>
            <person name="Tian J."/>
            <person name="Zhou Y."/>
            <person name="Sheng Y."/>
            <person name="Liu T."/>
            <person name="Pan Y."/>
            <person name="Xia L."/>
            <person name="Li J."/>
            <person name="Zhao F."/>
            <person name="Cao W."/>
        </authorList>
    </citation>
    <scope>NUCLEOTIDE SEQUENCE</scope>
    <source>
        <strain evidence="1">Hyas-2018</strain>
    </source>
</reference>
<evidence type="ECO:0000313" key="1">
    <source>
        <dbReference type="EMBL" id="KAH6933526.1"/>
    </source>
</evidence>
<dbReference type="Proteomes" id="UP000821845">
    <property type="component" value="Chromosome 4"/>
</dbReference>
<dbReference type="EMBL" id="CM023484">
    <property type="protein sequence ID" value="KAH6933526.1"/>
    <property type="molecule type" value="Genomic_DNA"/>
</dbReference>
<proteinExistence type="predicted"/>
<protein>
    <submittedName>
        <fullName evidence="1">Uncharacterized protein</fullName>
    </submittedName>
</protein>
<name>A0ACB7SEZ0_HYAAI</name>
<gene>
    <name evidence="1" type="ORF">HPB50_015899</name>
</gene>